<feature type="chain" id="PRO_5035893784" description="Secreted protein" evidence="1">
    <location>
        <begin position="24"/>
        <end position="62"/>
    </location>
</feature>
<dbReference type="AlphaFoldDB" id="A0A8T0HTA6"/>
<gene>
    <name evidence="2" type="ORF">KC19_VG205200</name>
</gene>
<organism evidence="2 3">
    <name type="scientific">Ceratodon purpureus</name>
    <name type="common">Fire moss</name>
    <name type="synonym">Dicranum purpureum</name>
    <dbReference type="NCBI Taxonomy" id="3225"/>
    <lineage>
        <taxon>Eukaryota</taxon>
        <taxon>Viridiplantae</taxon>
        <taxon>Streptophyta</taxon>
        <taxon>Embryophyta</taxon>
        <taxon>Bryophyta</taxon>
        <taxon>Bryophytina</taxon>
        <taxon>Bryopsida</taxon>
        <taxon>Dicranidae</taxon>
        <taxon>Pseudoditrichales</taxon>
        <taxon>Ditrichaceae</taxon>
        <taxon>Ceratodon</taxon>
    </lineage>
</organism>
<keyword evidence="3" id="KW-1185">Reference proteome</keyword>
<evidence type="ECO:0008006" key="4">
    <source>
        <dbReference type="Google" id="ProtNLM"/>
    </source>
</evidence>
<protein>
    <recommendedName>
        <fullName evidence="4">Secreted protein</fullName>
    </recommendedName>
</protein>
<name>A0A8T0HTA6_CERPU</name>
<reference evidence="2" key="1">
    <citation type="submission" date="2020-06" db="EMBL/GenBank/DDBJ databases">
        <title>WGS assembly of Ceratodon purpureus strain R40.</title>
        <authorList>
            <person name="Carey S.B."/>
            <person name="Jenkins J."/>
            <person name="Shu S."/>
            <person name="Lovell J.T."/>
            <person name="Sreedasyam A."/>
            <person name="Maumus F."/>
            <person name="Tiley G.P."/>
            <person name="Fernandez-Pozo N."/>
            <person name="Barry K."/>
            <person name="Chen C."/>
            <person name="Wang M."/>
            <person name="Lipzen A."/>
            <person name="Daum C."/>
            <person name="Saski C.A."/>
            <person name="Payton A.C."/>
            <person name="Mcbreen J.C."/>
            <person name="Conrad R.E."/>
            <person name="Kollar L.M."/>
            <person name="Olsson S."/>
            <person name="Huttunen S."/>
            <person name="Landis J.B."/>
            <person name="Wickett N.J."/>
            <person name="Johnson M.G."/>
            <person name="Rensing S.A."/>
            <person name="Grimwood J."/>
            <person name="Schmutz J."/>
            <person name="Mcdaniel S.F."/>
        </authorList>
    </citation>
    <scope>NUCLEOTIDE SEQUENCE</scope>
    <source>
        <strain evidence="2">R40</strain>
    </source>
</reference>
<evidence type="ECO:0000313" key="2">
    <source>
        <dbReference type="EMBL" id="KAG0573738.1"/>
    </source>
</evidence>
<proteinExistence type="predicted"/>
<dbReference type="Proteomes" id="UP000822688">
    <property type="component" value="Chromosome V"/>
</dbReference>
<comment type="caution">
    <text evidence="2">The sequence shown here is derived from an EMBL/GenBank/DDBJ whole genome shotgun (WGS) entry which is preliminary data.</text>
</comment>
<evidence type="ECO:0000313" key="3">
    <source>
        <dbReference type="Proteomes" id="UP000822688"/>
    </source>
</evidence>
<dbReference type="EMBL" id="CM026426">
    <property type="protein sequence ID" value="KAG0573738.1"/>
    <property type="molecule type" value="Genomic_DNA"/>
</dbReference>
<accession>A0A8T0HTA6</accession>
<feature type="signal peptide" evidence="1">
    <location>
        <begin position="1"/>
        <end position="23"/>
    </location>
</feature>
<keyword evidence="1" id="KW-0732">Signal</keyword>
<sequence>MSWFLLVDLVWNLRLWSPLPTSAFMVHSGQHSWRTFFGPKEALLKHDCRVWIQEQTLKMYIL</sequence>
<evidence type="ECO:0000256" key="1">
    <source>
        <dbReference type="SAM" id="SignalP"/>
    </source>
</evidence>